<reference evidence="1 2" key="1">
    <citation type="submission" date="2016-08" db="EMBL/GenBank/DDBJ databases">
        <authorList>
            <person name="Seilhamer J.J."/>
        </authorList>
    </citation>
    <scope>NUCLEOTIDE SEQUENCE [LARGE SCALE GENOMIC DNA]</scope>
    <source>
        <strain evidence="1 2">A37T2</strain>
    </source>
</reference>
<dbReference type="Proteomes" id="UP000242818">
    <property type="component" value="Unassembled WGS sequence"/>
</dbReference>
<sequence>MMRIILCSVFNVLCYADYASREHARSAFSKTTHLLKGSHVKEKYELRLLERINGSFVIKDFFYIKGALPGAEVLDILSEEAVG</sequence>
<evidence type="ECO:0000313" key="2">
    <source>
        <dbReference type="Proteomes" id="UP000242818"/>
    </source>
</evidence>
<name>A0A1C4FAT7_9BACT</name>
<accession>A0A1C4FAT7</accession>
<keyword evidence="2" id="KW-1185">Reference proteome</keyword>
<proteinExistence type="predicted"/>
<protein>
    <submittedName>
        <fullName evidence="1">Uncharacterized protein</fullName>
    </submittedName>
</protein>
<dbReference type="RefSeq" id="WP_089714071.1">
    <property type="nucleotide sequence ID" value="NZ_FMAR01000013.1"/>
</dbReference>
<dbReference type="AlphaFoldDB" id="A0A1C4FAT7"/>
<evidence type="ECO:0000313" key="1">
    <source>
        <dbReference type="EMBL" id="SCC53118.1"/>
    </source>
</evidence>
<gene>
    <name evidence="1" type="ORF">GA0116948_11326</name>
</gene>
<dbReference type="EMBL" id="FMAR01000013">
    <property type="protein sequence ID" value="SCC53118.1"/>
    <property type="molecule type" value="Genomic_DNA"/>
</dbReference>
<organism evidence="1 2">
    <name type="scientific">Chitinophaga costaii</name>
    <dbReference type="NCBI Taxonomy" id="1335309"/>
    <lineage>
        <taxon>Bacteria</taxon>
        <taxon>Pseudomonadati</taxon>
        <taxon>Bacteroidota</taxon>
        <taxon>Chitinophagia</taxon>
        <taxon>Chitinophagales</taxon>
        <taxon>Chitinophagaceae</taxon>
        <taxon>Chitinophaga</taxon>
    </lineage>
</organism>